<keyword evidence="2" id="KW-1185">Reference proteome</keyword>
<dbReference type="Proteomes" id="UP000193648">
    <property type="component" value="Unassembled WGS sequence"/>
</dbReference>
<dbReference type="EMBL" id="MCFF01000008">
    <property type="protein sequence ID" value="ORZ24837.1"/>
    <property type="molecule type" value="Genomic_DNA"/>
</dbReference>
<dbReference type="AlphaFoldDB" id="A0A1Y2GX72"/>
<evidence type="ECO:0000313" key="1">
    <source>
        <dbReference type="EMBL" id="ORZ24837.1"/>
    </source>
</evidence>
<dbReference type="RefSeq" id="XP_021883818.1">
    <property type="nucleotide sequence ID" value="XM_022029850.1"/>
</dbReference>
<name>A0A1Y2GX72_9FUNG</name>
<evidence type="ECO:0000313" key="2">
    <source>
        <dbReference type="Proteomes" id="UP000193648"/>
    </source>
</evidence>
<dbReference type="InParanoid" id="A0A1Y2GX72"/>
<comment type="caution">
    <text evidence="1">The sequence shown here is derived from an EMBL/GenBank/DDBJ whole genome shotgun (WGS) entry which is preliminary data.</text>
</comment>
<proteinExistence type="predicted"/>
<organism evidence="1 2">
    <name type="scientific">Lobosporangium transversale</name>
    <dbReference type="NCBI Taxonomy" id="64571"/>
    <lineage>
        <taxon>Eukaryota</taxon>
        <taxon>Fungi</taxon>
        <taxon>Fungi incertae sedis</taxon>
        <taxon>Mucoromycota</taxon>
        <taxon>Mortierellomycotina</taxon>
        <taxon>Mortierellomycetes</taxon>
        <taxon>Mortierellales</taxon>
        <taxon>Mortierellaceae</taxon>
        <taxon>Lobosporangium</taxon>
    </lineage>
</organism>
<dbReference type="GeneID" id="33571693"/>
<protein>
    <submittedName>
        <fullName evidence="1">Uncharacterized protein</fullName>
    </submittedName>
</protein>
<reference evidence="1 2" key="1">
    <citation type="submission" date="2016-07" db="EMBL/GenBank/DDBJ databases">
        <title>Pervasive Adenine N6-methylation of Active Genes in Fungi.</title>
        <authorList>
            <consortium name="DOE Joint Genome Institute"/>
            <person name="Mondo S.J."/>
            <person name="Dannebaum R.O."/>
            <person name="Kuo R.C."/>
            <person name="Labutti K."/>
            <person name="Haridas S."/>
            <person name="Kuo A."/>
            <person name="Salamov A."/>
            <person name="Ahrendt S.R."/>
            <person name="Lipzen A."/>
            <person name="Sullivan W."/>
            <person name="Andreopoulos W.B."/>
            <person name="Clum A."/>
            <person name="Lindquist E."/>
            <person name="Daum C."/>
            <person name="Ramamoorthy G.K."/>
            <person name="Gryganskyi A."/>
            <person name="Culley D."/>
            <person name="Magnuson J.K."/>
            <person name="James T.Y."/>
            <person name="O'Malley M.A."/>
            <person name="Stajich J.E."/>
            <person name="Spatafora J.W."/>
            <person name="Visel A."/>
            <person name="Grigoriev I.V."/>
        </authorList>
    </citation>
    <scope>NUCLEOTIDE SEQUENCE [LARGE SCALE GENOMIC DNA]</scope>
    <source>
        <strain evidence="1 2">NRRL 3116</strain>
    </source>
</reference>
<accession>A0A1Y2GX72</accession>
<sequence length="171" mass="18467">MAGFGICVLDIRHLIRRRQHEDVISNTGSEAKTLSSSSNSSPHIRGAINWEQHSHDLEKVVTVFKAAEDHTLQRLQQTKRQHGISALESQVPTLTLSTISEHMNVVIKQLLCMTGGIEGAAKKTENYSVFRAGLARFTGAGMEVGTCVMGYMGTLLVSSILATAATASSQT</sequence>
<gene>
    <name evidence="1" type="ORF">BCR41DRAFT_420094</name>
</gene>